<dbReference type="GeneID" id="67745245"/>
<proteinExistence type="inferred from homology"/>
<dbReference type="FunFam" id="3.90.700.10:FF:000001">
    <property type="entry name" value="Mitochondrial succinate dehydrogenase flavoprotein subunit"/>
    <property type="match status" value="1"/>
</dbReference>
<evidence type="ECO:0000256" key="14">
    <source>
        <dbReference type="PIRSR" id="PIRSR000171-1"/>
    </source>
</evidence>
<comment type="cofactor">
    <cofactor evidence="1">
        <name>FAD</name>
        <dbReference type="ChEBI" id="CHEBI:57692"/>
    </cofactor>
</comment>
<keyword evidence="12" id="KW-0472">Membrane</keyword>
<dbReference type="STRING" id="106649.GCA_000829655_01333"/>
<feature type="domain" description="FAD-dependent oxidoreductase 2 FAD-binding" evidence="15">
    <location>
        <begin position="19"/>
        <end position="437"/>
    </location>
</feature>
<evidence type="ECO:0000256" key="6">
    <source>
        <dbReference type="ARBA" id="ARBA00019965"/>
    </source>
</evidence>
<dbReference type="PANTHER" id="PTHR11632:SF51">
    <property type="entry name" value="SUCCINATE DEHYDROGENASE [UBIQUINONE] FLAVOPROTEIN SUBUNIT, MITOCHONDRIAL"/>
    <property type="match status" value="1"/>
</dbReference>
<dbReference type="SUPFAM" id="SSF46977">
    <property type="entry name" value="Succinate dehydrogenase/fumarate reductase flavoprotein C-terminal domain"/>
    <property type="match status" value="1"/>
</dbReference>
<dbReference type="GO" id="GO:0009061">
    <property type="term" value="P:anaerobic respiration"/>
    <property type="evidence" value="ECO:0007669"/>
    <property type="project" value="TreeGrafter"/>
</dbReference>
<evidence type="ECO:0000256" key="4">
    <source>
        <dbReference type="ARBA" id="ARBA00008040"/>
    </source>
</evidence>
<keyword evidence="10" id="KW-0249">Electron transport</keyword>
<dbReference type="SUPFAM" id="SSF51905">
    <property type="entry name" value="FAD/NAD(P)-binding domain"/>
    <property type="match status" value="1"/>
</dbReference>
<dbReference type="KEGG" id="agu:AS4_32130"/>
<dbReference type="Pfam" id="PF02910">
    <property type="entry name" value="Succ_DH_flav_C"/>
    <property type="match status" value="1"/>
</dbReference>
<evidence type="ECO:0000256" key="8">
    <source>
        <dbReference type="ARBA" id="ARBA00022630"/>
    </source>
</evidence>
<dbReference type="EMBL" id="JAHWXT010000002">
    <property type="protein sequence ID" value="MCF0264602.1"/>
    <property type="molecule type" value="Genomic_DNA"/>
</dbReference>
<dbReference type="AlphaFoldDB" id="A0A077L525"/>
<dbReference type="InterPro" id="IPR014006">
    <property type="entry name" value="Succ_Dhase_FrdA_Gneg"/>
</dbReference>
<evidence type="ECO:0000256" key="3">
    <source>
        <dbReference type="ARBA" id="ARBA00004894"/>
    </source>
</evidence>
<gene>
    <name evidence="17" type="ORF">KW868_09010</name>
</gene>
<dbReference type="SUPFAM" id="SSF56425">
    <property type="entry name" value="Succinate dehydrogenase/fumarate reductase flavoprotein, catalytic domain"/>
    <property type="match status" value="1"/>
</dbReference>
<dbReference type="PIRSF" id="PIRSF000171">
    <property type="entry name" value="SDHA_APRA_LASPO"/>
    <property type="match status" value="1"/>
</dbReference>
<evidence type="ECO:0000313" key="18">
    <source>
        <dbReference type="Proteomes" id="UP000887320"/>
    </source>
</evidence>
<evidence type="ECO:0000259" key="15">
    <source>
        <dbReference type="Pfam" id="PF00890"/>
    </source>
</evidence>
<evidence type="ECO:0000256" key="7">
    <source>
        <dbReference type="ARBA" id="ARBA00022448"/>
    </source>
</evidence>
<dbReference type="GO" id="GO:0005886">
    <property type="term" value="C:plasma membrane"/>
    <property type="evidence" value="ECO:0007669"/>
    <property type="project" value="UniProtKB-SubCell"/>
</dbReference>
<evidence type="ECO:0000256" key="13">
    <source>
        <dbReference type="ARBA" id="ARBA00049220"/>
    </source>
</evidence>
<comment type="caution">
    <text evidence="17">The sequence shown here is derived from an EMBL/GenBank/DDBJ whole genome shotgun (WGS) entry which is preliminary data.</text>
</comment>
<dbReference type="InterPro" id="IPR030664">
    <property type="entry name" value="SdhA/FrdA/AprA"/>
</dbReference>
<evidence type="ECO:0000256" key="12">
    <source>
        <dbReference type="ARBA" id="ARBA00023136"/>
    </source>
</evidence>
<keyword evidence="9" id="KW-0274">FAD</keyword>
<dbReference type="NCBIfam" id="TIGR01812">
    <property type="entry name" value="sdhA_frdA_Gneg"/>
    <property type="match status" value="1"/>
</dbReference>
<dbReference type="InterPro" id="IPR027477">
    <property type="entry name" value="Succ_DH/fumarate_Rdtase_cat_sf"/>
</dbReference>
<evidence type="ECO:0000256" key="1">
    <source>
        <dbReference type="ARBA" id="ARBA00001974"/>
    </source>
</evidence>
<dbReference type="GO" id="GO:0050660">
    <property type="term" value="F:flavin adenine dinucleotide binding"/>
    <property type="evidence" value="ECO:0007669"/>
    <property type="project" value="InterPro"/>
</dbReference>
<comment type="similarity">
    <text evidence="4">Belongs to the FAD-dependent oxidoreductase 2 family. FRD/SDH subfamily.</text>
</comment>
<dbReference type="InterPro" id="IPR003952">
    <property type="entry name" value="FRD_SDH_FAD_BS"/>
</dbReference>
<evidence type="ECO:0000256" key="11">
    <source>
        <dbReference type="ARBA" id="ARBA00023002"/>
    </source>
</evidence>
<keyword evidence="11" id="KW-0560">Oxidoreductase</keyword>
<dbReference type="InterPro" id="IPR015939">
    <property type="entry name" value="Fum_Rdtase/Succ_DH_flav-like_C"/>
</dbReference>
<organism evidence="17 18">
    <name type="scientific">Acinetobacter guillouiae</name>
    <name type="common">Acinetobacter genomosp. 11</name>
    <dbReference type="NCBI Taxonomy" id="106649"/>
    <lineage>
        <taxon>Bacteria</taxon>
        <taxon>Pseudomonadati</taxon>
        <taxon>Pseudomonadota</taxon>
        <taxon>Gammaproteobacteria</taxon>
        <taxon>Moraxellales</taxon>
        <taxon>Moraxellaceae</taxon>
        <taxon>Acinetobacter</taxon>
    </lineage>
</organism>
<reference evidence="17" key="1">
    <citation type="submission" date="2021-07" db="EMBL/GenBank/DDBJ databases">
        <authorList>
            <person name="Fernandez M."/>
            <person name="Pereira P."/>
            <person name="Torres Tejerizo G.A."/>
            <person name="Gonzalez P."/>
            <person name="Agostini E."/>
        </authorList>
    </citation>
    <scope>NUCLEOTIDE SEQUENCE</scope>
    <source>
        <strain evidence="17">SFC 500-1A</strain>
    </source>
</reference>
<feature type="domain" description="Fumarate reductase/succinate dehydrogenase flavoprotein-like C-terminal" evidence="16">
    <location>
        <begin position="496"/>
        <end position="631"/>
    </location>
</feature>
<evidence type="ECO:0000256" key="5">
    <source>
        <dbReference type="ARBA" id="ARBA00012792"/>
    </source>
</evidence>
<protein>
    <recommendedName>
        <fullName evidence="6">Succinate dehydrogenase flavoprotein subunit</fullName>
        <ecNumber evidence="5">1.3.5.1</ecNumber>
    </recommendedName>
</protein>
<dbReference type="Gene3D" id="3.50.50.60">
    <property type="entry name" value="FAD/NAD(P)-binding domain"/>
    <property type="match status" value="1"/>
</dbReference>
<dbReference type="InterPro" id="IPR003953">
    <property type="entry name" value="FAD-dep_OxRdtase_2_FAD-bd"/>
</dbReference>
<evidence type="ECO:0000313" key="17">
    <source>
        <dbReference type="EMBL" id="MCF0264602.1"/>
    </source>
</evidence>
<feature type="active site" description="Proton acceptor" evidence="14">
    <location>
        <position position="296"/>
    </location>
</feature>
<dbReference type="Gene3D" id="3.90.700.10">
    <property type="entry name" value="Succinate dehydrogenase/fumarate reductase flavoprotein, catalytic domain"/>
    <property type="match status" value="1"/>
</dbReference>
<dbReference type="Gene3D" id="1.20.58.100">
    <property type="entry name" value="Fumarate reductase/succinate dehydrogenase flavoprotein-like, C-terminal domain"/>
    <property type="match status" value="1"/>
</dbReference>
<name>A0A077L525_ACIGI</name>
<dbReference type="Pfam" id="PF00890">
    <property type="entry name" value="FAD_binding_2"/>
    <property type="match status" value="1"/>
</dbReference>
<dbReference type="EC" id="1.3.5.1" evidence="5"/>
<dbReference type="Gene3D" id="4.10.80.40">
    <property type="entry name" value="succinate dehydrogenase protein domain"/>
    <property type="match status" value="1"/>
</dbReference>
<comment type="catalytic activity">
    <reaction evidence="13">
        <text>a quinone + succinate = fumarate + a quinol</text>
        <dbReference type="Rhea" id="RHEA:40523"/>
        <dbReference type="ChEBI" id="CHEBI:24646"/>
        <dbReference type="ChEBI" id="CHEBI:29806"/>
        <dbReference type="ChEBI" id="CHEBI:30031"/>
        <dbReference type="ChEBI" id="CHEBI:132124"/>
        <dbReference type="EC" id="1.3.5.1"/>
    </reaction>
</comment>
<accession>A0A077L525</accession>
<dbReference type="GO" id="GO:0009055">
    <property type="term" value="F:electron transfer activity"/>
    <property type="evidence" value="ECO:0007669"/>
    <property type="project" value="UniProtKB-ARBA"/>
</dbReference>
<comment type="pathway">
    <text evidence="3">Carbohydrate metabolism; tricarboxylic acid cycle; fumarate from succinate (bacterial route): step 1/1.</text>
</comment>
<evidence type="ECO:0000259" key="16">
    <source>
        <dbReference type="Pfam" id="PF02910"/>
    </source>
</evidence>
<dbReference type="Proteomes" id="UP000887320">
    <property type="component" value="Unassembled WGS sequence"/>
</dbReference>
<dbReference type="FunFam" id="1.20.58.100:FF:000001">
    <property type="entry name" value="Succinate dehydrogenase flavoprotein subunit (SdhA)"/>
    <property type="match status" value="1"/>
</dbReference>
<dbReference type="PANTHER" id="PTHR11632">
    <property type="entry name" value="SUCCINATE DEHYDROGENASE 2 FLAVOPROTEIN SUBUNIT"/>
    <property type="match status" value="1"/>
</dbReference>
<dbReference type="InterPro" id="IPR037099">
    <property type="entry name" value="Fum_R/Succ_DH_flav-like_C_sf"/>
</dbReference>
<dbReference type="GO" id="GO:0008177">
    <property type="term" value="F:succinate dehydrogenase (quinone) activity"/>
    <property type="evidence" value="ECO:0007669"/>
    <property type="project" value="UniProtKB-EC"/>
</dbReference>
<keyword evidence="8" id="KW-0285">Flavoprotein</keyword>
<keyword evidence="7" id="KW-0813">Transport</keyword>
<comment type="subcellular location">
    <subcellularLocation>
        <location evidence="2">Cell inner membrane</location>
        <topology evidence="2">Peripheral membrane protein</topology>
        <orientation evidence="2">Cytoplasmic side</orientation>
    </subcellularLocation>
</comment>
<dbReference type="RefSeq" id="WP_004717286.1">
    <property type="nucleotide sequence ID" value="NZ_AP014630.1"/>
</dbReference>
<dbReference type="InterPro" id="IPR036188">
    <property type="entry name" value="FAD/NAD-bd_sf"/>
</dbReference>
<dbReference type="PROSITE" id="PS00504">
    <property type="entry name" value="FRD_SDH_FAD_BINDING"/>
    <property type="match status" value="1"/>
</dbReference>
<evidence type="ECO:0000256" key="10">
    <source>
        <dbReference type="ARBA" id="ARBA00022982"/>
    </source>
</evidence>
<dbReference type="GO" id="GO:0022900">
    <property type="term" value="P:electron transport chain"/>
    <property type="evidence" value="ECO:0007669"/>
    <property type="project" value="InterPro"/>
</dbReference>
<evidence type="ECO:0000256" key="9">
    <source>
        <dbReference type="ARBA" id="ARBA00022827"/>
    </source>
</evidence>
<evidence type="ECO:0000256" key="2">
    <source>
        <dbReference type="ARBA" id="ARBA00004515"/>
    </source>
</evidence>
<sequence>MGALTPKEDYSNIPSQFFDAVIVGGGGSGMRASYQLAQAGLKVAVLTKVFPTRSHTVAAQGGIGASLGNMQDDNWHYHFYDTVKGSDWLGDQDAIEFMCREAPKVVYELEHLGMPFDRNADGTIYQRPFGGHSANYGEKPVPRACAAADRTGHALLHTLYQSNVKMGTQFFVEWIALDLIRNEAGDVLGVTAIDQETGKIAVFQAKATLFATGGAGRVYRASTNAYINTGDGLGMAARAGIPLQDMEFWQFHPTGVAGAGVLLTEGCRGEGAILRNKDGEPFMERYAPTLKDLAPRDFVSRSMDQEIKEGRGCGPKGDYILLDMTHLGADTIMKRLPSVFEIGKKFANVDITKEPIPVVPTIHYQMGGIPTNIHGQVVIPETAKNAADFYAGFDKAANEYTTNGTMNYTVPVKGFYAIGECSCVSVHGANRLGTNSLLDLVVFGKAAGEHIIDYVTKHHGDEYQPLPNDVLVNTLKRINHLDDSTSGENAQEVADAIRDIVQDHAGVFRTQALLDEGVKQILAIEPRVRNIHLKDKSKVFNTARIEALEVENLYEVAKATLISAAARKECRGAHTVVDYELPADDEHYSYGRRDDEWMKHTLWYSADNHLEYKPVRYSPLSVDPIEPKPRTF</sequence>